<evidence type="ECO:0000256" key="1">
    <source>
        <dbReference type="ARBA" id="ARBA00007734"/>
    </source>
</evidence>
<dbReference type="InterPro" id="IPR008258">
    <property type="entry name" value="Transglycosylase_SLT_dom_1"/>
</dbReference>
<dbReference type="PANTHER" id="PTHR37423">
    <property type="entry name" value="SOLUBLE LYTIC MUREIN TRANSGLYCOSYLASE-RELATED"/>
    <property type="match status" value="1"/>
</dbReference>
<protein>
    <submittedName>
        <fullName evidence="4">Lytic transglycosylase</fullName>
    </submittedName>
</protein>
<sequence>MAEAACRSGVPVPLLDALIIQESRYNPSALSPKGASGISQLMPERARILGVRDVWNPVDNMRGSARYLRSLLDEFGRFDLALAAYNAGEGRVRVRHQVPRIRETIGYVSRILLTMRNGIAR</sequence>
<dbReference type="SUPFAM" id="SSF53955">
    <property type="entry name" value="Lysozyme-like"/>
    <property type="match status" value="1"/>
</dbReference>
<comment type="caution">
    <text evidence="4">The sequence shown here is derived from an EMBL/GenBank/DDBJ whole genome shotgun (WGS) entry which is preliminary data.</text>
</comment>
<evidence type="ECO:0000313" key="5">
    <source>
        <dbReference type="Proteomes" id="UP000058012"/>
    </source>
</evidence>
<accession>A0A117USG7</accession>
<dbReference type="OrthoDB" id="9815002at2"/>
<dbReference type="STRING" id="1117702.AQZ52_14195"/>
<comment type="similarity">
    <text evidence="1">Belongs to the transglycosylase Slt family.</text>
</comment>
<proteinExistence type="inferred from homology"/>
<comment type="similarity">
    <text evidence="2">Belongs to the virb1 family.</text>
</comment>
<evidence type="ECO:0000256" key="2">
    <source>
        <dbReference type="ARBA" id="ARBA00009387"/>
    </source>
</evidence>
<dbReference type="Proteomes" id="UP000058012">
    <property type="component" value="Unassembled WGS sequence"/>
</dbReference>
<name>A0A117USG7_9SPHN</name>
<dbReference type="CDD" id="cd00254">
    <property type="entry name" value="LT-like"/>
    <property type="match status" value="1"/>
</dbReference>
<keyword evidence="5" id="KW-1185">Reference proteome</keyword>
<feature type="domain" description="Transglycosylase SLT" evidence="3">
    <location>
        <begin position="2"/>
        <end position="94"/>
    </location>
</feature>
<organism evidence="4 5">
    <name type="scientific">Novosphingobium fuchskuhlense</name>
    <dbReference type="NCBI Taxonomy" id="1117702"/>
    <lineage>
        <taxon>Bacteria</taxon>
        <taxon>Pseudomonadati</taxon>
        <taxon>Pseudomonadota</taxon>
        <taxon>Alphaproteobacteria</taxon>
        <taxon>Sphingomonadales</taxon>
        <taxon>Sphingomonadaceae</taxon>
        <taxon>Novosphingobium</taxon>
    </lineage>
</organism>
<dbReference type="EMBL" id="LLZS01000009">
    <property type="protein sequence ID" value="KUR70029.1"/>
    <property type="molecule type" value="Genomic_DNA"/>
</dbReference>
<dbReference type="PANTHER" id="PTHR37423:SF2">
    <property type="entry name" value="MEMBRANE-BOUND LYTIC MUREIN TRANSGLYCOSYLASE C"/>
    <property type="match status" value="1"/>
</dbReference>
<reference evidence="4 5" key="1">
    <citation type="submission" date="2015-10" db="EMBL/GenBank/DDBJ databases">
        <title>Draft genome sequence of Novosphingobium fuchskuhlense DSM 25065 isolated from a surface water sample of the southwest basin of Lake Grosse Fuchskuhle.</title>
        <authorList>
            <person name="Ruckert C."/>
            <person name="Winkler A."/>
            <person name="Glaeser J."/>
            <person name="Grossart H.-P."/>
            <person name="Kalinowski J."/>
            <person name="Glaeser S."/>
        </authorList>
    </citation>
    <scope>NUCLEOTIDE SEQUENCE [LARGE SCALE GENOMIC DNA]</scope>
    <source>
        <strain evidence="4 5">FNE08-7</strain>
    </source>
</reference>
<gene>
    <name evidence="4" type="ORF">AQZ52_14195</name>
</gene>
<evidence type="ECO:0000313" key="4">
    <source>
        <dbReference type="EMBL" id="KUR70029.1"/>
    </source>
</evidence>
<dbReference type="Gene3D" id="1.10.530.10">
    <property type="match status" value="1"/>
</dbReference>
<dbReference type="InterPro" id="IPR023346">
    <property type="entry name" value="Lysozyme-like_dom_sf"/>
</dbReference>
<dbReference type="AlphaFoldDB" id="A0A117USG7"/>
<evidence type="ECO:0000259" key="3">
    <source>
        <dbReference type="Pfam" id="PF01464"/>
    </source>
</evidence>
<dbReference type="Pfam" id="PF01464">
    <property type="entry name" value="SLT"/>
    <property type="match status" value="1"/>
</dbReference>